<dbReference type="AlphaFoldDB" id="A0A5B0RKC6"/>
<proteinExistence type="predicted"/>
<dbReference type="Proteomes" id="UP000324748">
    <property type="component" value="Unassembled WGS sequence"/>
</dbReference>
<dbReference type="EMBL" id="VSWC01000170">
    <property type="protein sequence ID" value="KAA1071791.1"/>
    <property type="molecule type" value="Genomic_DNA"/>
</dbReference>
<evidence type="ECO:0000313" key="1">
    <source>
        <dbReference type="EMBL" id="KAA1071791.1"/>
    </source>
</evidence>
<sequence>MLAQNGLKLSVTQRLVANDRCHLAIKKNNFLPNVAVAVTATKAELQSSFSVAAQGFAKLHSYNTKCIVIVGVLVMTLYDHGIFGSMNDCVDYL</sequence>
<reference evidence="3 4" key="1">
    <citation type="submission" date="2019-05" db="EMBL/GenBank/DDBJ databases">
        <title>Emergence of the Ug99 lineage of the wheat stem rust pathogen through somatic hybridization.</title>
        <authorList>
            <person name="Li F."/>
            <person name="Upadhyaya N.M."/>
            <person name="Sperschneider J."/>
            <person name="Matny O."/>
            <person name="Nguyen-Phuc H."/>
            <person name="Mago R."/>
            <person name="Raley C."/>
            <person name="Miller M.E."/>
            <person name="Silverstein K.A.T."/>
            <person name="Henningsen E."/>
            <person name="Hirsch C.D."/>
            <person name="Visser B."/>
            <person name="Pretorius Z.A."/>
            <person name="Steffenson B.J."/>
            <person name="Schwessinger B."/>
            <person name="Dodds P.N."/>
            <person name="Figueroa M."/>
        </authorList>
    </citation>
    <scope>NUCLEOTIDE SEQUENCE [LARGE SCALE GENOMIC DNA]</scope>
    <source>
        <strain evidence="1">21-0</strain>
        <strain evidence="2 4">Ug99</strain>
    </source>
</reference>
<evidence type="ECO:0000313" key="4">
    <source>
        <dbReference type="Proteomes" id="UP000325313"/>
    </source>
</evidence>
<protein>
    <submittedName>
        <fullName evidence="2">Uncharacterized protein</fullName>
    </submittedName>
</protein>
<gene>
    <name evidence="1" type="ORF">PGT21_019504</name>
    <name evidence="2" type="ORF">PGTUg99_011858</name>
</gene>
<accession>A0A5B0RKC6</accession>
<dbReference type="Proteomes" id="UP000325313">
    <property type="component" value="Unassembled WGS sequence"/>
</dbReference>
<keyword evidence="3" id="KW-1185">Reference proteome</keyword>
<evidence type="ECO:0000313" key="3">
    <source>
        <dbReference type="Proteomes" id="UP000324748"/>
    </source>
</evidence>
<evidence type="ECO:0000313" key="2">
    <source>
        <dbReference type="EMBL" id="KAA1125869.1"/>
    </source>
</evidence>
<dbReference type="EMBL" id="VDEP01000174">
    <property type="protein sequence ID" value="KAA1125869.1"/>
    <property type="molecule type" value="Genomic_DNA"/>
</dbReference>
<organism evidence="2 4">
    <name type="scientific">Puccinia graminis f. sp. tritici</name>
    <dbReference type="NCBI Taxonomy" id="56615"/>
    <lineage>
        <taxon>Eukaryota</taxon>
        <taxon>Fungi</taxon>
        <taxon>Dikarya</taxon>
        <taxon>Basidiomycota</taxon>
        <taxon>Pucciniomycotina</taxon>
        <taxon>Pucciniomycetes</taxon>
        <taxon>Pucciniales</taxon>
        <taxon>Pucciniaceae</taxon>
        <taxon>Puccinia</taxon>
    </lineage>
</organism>
<comment type="caution">
    <text evidence="2">The sequence shown here is derived from an EMBL/GenBank/DDBJ whole genome shotgun (WGS) entry which is preliminary data.</text>
</comment>
<name>A0A5B0RKC6_PUCGR</name>